<dbReference type="EMBL" id="JAMFLX010000008">
    <property type="protein sequence ID" value="MCL6269837.1"/>
    <property type="molecule type" value="Genomic_DNA"/>
</dbReference>
<proteinExistence type="inferred from homology"/>
<evidence type="ECO:0000259" key="2">
    <source>
        <dbReference type="PROSITE" id="PS51782"/>
    </source>
</evidence>
<dbReference type="Gene3D" id="3.10.350.10">
    <property type="entry name" value="LysM domain"/>
    <property type="match status" value="3"/>
</dbReference>
<dbReference type="SMART" id="SM00257">
    <property type="entry name" value="LysM"/>
    <property type="match status" value="3"/>
</dbReference>
<dbReference type="InterPro" id="IPR000189">
    <property type="entry name" value="Transglyc_AS"/>
</dbReference>
<dbReference type="RefSeq" id="WP_249698935.1">
    <property type="nucleotide sequence ID" value="NZ_JAMFLX010000008.1"/>
</dbReference>
<name>A0ABT0PEM7_9GAMM</name>
<dbReference type="CDD" id="cd00118">
    <property type="entry name" value="LysM"/>
    <property type="match status" value="3"/>
</dbReference>
<comment type="caution">
    <text evidence="3">The sequence shown here is derived from an EMBL/GenBank/DDBJ whole genome shotgun (WGS) entry which is preliminary data.</text>
</comment>
<evidence type="ECO:0000313" key="4">
    <source>
        <dbReference type="Proteomes" id="UP001203338"/>
    </source>
</evidence>
<evidence type="ECO:0000313" key="3">
    <source>
        <dbReference type="EMBL" id="MCL6269837.1"/>
    </source>
</evidence>
<dbReference type="InterPro" id="IPR036779">
    <property type="entry name" value="LysM_dom_sf"/>
</dbReference>
<feature type="domain" description="LysM" evidence="2">
    <location>
        <begin position="494"/>
        <end position="543"/>
    </location>
</feature>
<dbReference type="InterPro" id="IPR023346">
    <property type="entry name" value="Lysozyme-like_dom_sf"/>
</dbReference>
<dbReference type="PROSITE" id="PS51782">
    <property type="entry name" value="LYSM"/>
    <property type="match status" value="3"/>
</dbReference>
<protein>
    <submittedName>
        <fullName evidence="3">LysM peptidoglycan-binding domain-containing protein</fullName>
    </submittedName>
</protein>
<dbReference type="PROSITE" id="PS00922">
    <property type="entry name" value="TRANSGLYCOSYLASE"/>
    <property type="match status" value="1"/>
</dbReference>
<comment type="similarity">
    <text evidence="1">Belongs to the transglycosylase Slt family.</text>
</comment>
<evidence type="ECO:0000256" key="1">
    <source>
        <dbReference type="ARBA" id="ARBA00007734"/>
    </source>
</evidence>
<dbReference type="PANTHER" id="PTHR33734">
    <property type="entry name" value="LYSM DOMAIN-CONTAINING GPI-ANCHORED PROTEIN 2"/>
    <property type="match status" value="1"/>
</dbReference>
<dbReference type="PANTHER" id="PTHR33734:SF22">
    <property type="entry name" value="MEMBRANE-BOUND LYTIC MUREIN TRANSGLYCOSYLASE D"/>
    <property type="match status" value="1"/>
</dbReference>
<sequence>MQDKTPTQDVQIRSALRLTRPLVLALALGGCQTMIPDSASTPSEPVISKAVQEQKKPEVKVKKEVAVQISKKKPVPKLVPPPPPEDLVEVIRGGLGMNLDQDNARIRAELRWYSRNQGYFNRVIDRATPYLHYIVAETKKRNMPMEMALLPIVESAFDPFAYSFGRAAGLWQFIPSTGRHYGLEQNWWYDGRRDVVAATNAALDYLVELNEQFDDWELALAAYNGGRGNVANSIKRNKKKGKATDFWSLSLHKETSAYVPKLIAIGKIFRDPARYNLKLKPVPNEPFFAQVDIGQQIDLARAAKLAELEMEELYRLNPAFNRWATSPDGPHRLLIPVDQAESFREAIAGLPFEQRLEWQRYTIKSGDSLIRIAKRFGTSPELIKDVNRISGTRIVADKSLLIPVPSGDNTDYTLTAEQRRIAKASRPVKGRSKIDYIVRSGDSFWEIARKYDVSVKSLASWNSMAPGDTLRVGQKLVVWTGKAKGSNQGVVRKVTYKVRSGDNLSAIASRFRVSVNDIRNWNTLGKYLQPGDNLTLFVDVTAR</sequence>
<keyword evidence="4" id="KW-1185">Reference proteome</keyword>
<gene>
    <name evidence="3" type="ORF">M3P05_07770</name>
</gene>
<dbReference type="InterPro" id="IPR018392">
    <property type="entry name" value="LysM"/>
</dbReference>
<dbReference type="PROSITE" id="PS51257">
    <property type="entry name" value="PROKAR_LIPOPROTEIN"/>
    <property type="match status" value="1"/>
</dbReference>
<dbReference type="SUPFAM" id="SSF54106">
    <property type="entry name" value="LysM domain"/>
    <property type="match status" value="3"/>
</dbReference>
<dbReference type="Pfam" id="PF01476">
    <property type="entry name" value="LysM"/>
    <property type="match status" value="3"/>
</dbReference>
<dbReference type="InterPro" id="IPR008258">
    <property type="entry name" value="Transglycosylase_SLT_dom_1"/>
</dbReference>
<reference evidence="3 4" key="1">
    <citation type="submission" date="2022-05" db="EMBL/GenBank/DDBJ databases">
        <authorList>
            <person name="Park J.-S."/>
        </authorList>
    </citation>
    <scope>NUCLEOTIDE SEQUENCE [LARGE SCALE GENOMIC DNA]</scope>
    <source>
        <strain evidence="3 4">2012CJ34-2</strain>
    </source>
</reference>
<dbReference type="Pfam" id="PF01464">
    <property type="entry name" value="SLT"/>
    <property type="match status" value="1"/>
</dbReference>
<dbReference type="CDD" id="cd16894">
    <property type="entry name" value="MltD-like"/>
    <property type="match status" value="1"/>
</dbReference>
<organism evidence="3 4">
    <name type="scientific">Parendozoicomonas callyspongiae</name>
    <dbReference type="NCBI Taxonomy" id="2942213"/>
    <lineage>
        <taxon>Bacteria</taxon>
        <taxon>Pseudomonadati</taxon>
        <taxon>Pseudomonadota</taxon>
        <taxon>Gammaproteobacteria</taxon>
        <taxon>Oceanospirillales</taxon>
        <taxon>Endozoicomonadaceae</taxon>
        <taxon>Parendozoicomonas</taxon>
    </lineage>
</organism>
<feature type="domain" description="LysM" evidence="2">
    <location>
        <begin position="359"/>
        <end position="402"/>
    </location>
</feature>
<dbReference type="Proteomes" id="UP001203338">
    <property type="component" value="Unassembled WGS sequence"/>
</dbReference>
<feature type="domain" description="LysM" evidence="2">
    <location>
        <begin position="434"/>
        <end position="478"/>
    </location>
</feature>
<dbReference type="SUPFAM" id="SSF53955">
    <property type="entry name" value="Lysozyme-like"/>
    <property type="match status" value="1"/>
</dbReference>
<dbReference type="Gene3D" id="1.10.530.10">
    <property type="match status" value="1"/>
</dbReference>
<accession>A0ABT0PEM7</accession>